<protein>
    <submittedName>
        <fullName evidence="1">Uncharacterized protein</fullName>
    </submittedName>
</protein>
<dbReference type="Proteomes" id="UP000324222">
    <property type="component" value="Unassembled WGS sequence"/>
</dbReference>
<organism evidence="1 2">
    <name type="scientific">Portunus trituberculatus</name>
    <name type="common">Swimming crab</name>
    <name type="synonym">Neptunus trituberculatus</name>
    <dbReference type="NCBI Taxonomy" id="210409"/>
    <lineage>
        <taxon>Eukaryota</taxon>
        <taxon>Metazoa</taxon>
        <taxon>Ecdysozoa</taxon>
        <taxon>Arthropoda</taxon>
        <taxon>Crustacea</taxon>
        <taxon>Multicrustacea</taxon>
        <taxon>Malacostraca</taxon>
        <taxon>Eumalacostraca</taxon>
        <taxon>Eucarida</taxon>
        <taxon>Decapoda</taxon>
        <taxon>Pleocyemata</taxon>
        <taxon>Brachyura</taxon>
        <taxon>Eubrachyura</taxon>
        <taxon>Portunoidea</taxon>
        <taxon>Portunidae</taxon>
        <taxon>Portuninae</taxon>
        <taxon>Portunus</taxon>
    </lineage>
</organism>
<accession>A0A5B7EXX6</accession>
<dbReference type="EMBL" id="VSRR010003910">
    <property type="protein sequence ID" value="MPC37869.1"/>
    <property type="molecule type" value="Genomic_DNA"/>
</dbReference>
<evidence type="ECO:0000313" key="1">
    <source>
        <dbReference type="EMBL" id="MPC37869.1"/>
    </source>
</evidence>
<reference evidence="1 2" key="1">
    <citation type="submission" date="2019-05" db="EMBL/GenBank/DDBJ databases">
        <title>Another draft genome of Portunus trituberculatus and its Hox gene families provides insights of decapod evolution.</title>
        <authorList>
            <person name="Jeong J.-H."/>
            <person name="Song I."/>
            <person name="Kim S."/>
            <person name="Choi T."/>
            <person name="Kim D."/>
            <person name="Ryu S."/>
            <person name="Kim W."/>
        </authorList>
    </citation>
    <scope>NUCLEOTIDE SEQUENCE [LARGE SCALE GENOMIC DNA]</scope>
    <source>
        <tissue evidence="1">Muscle</tissue>
    </source>
</reference>
<comment type="caution">
    <text evidence="1">The sequence shown here is derived from an EMBL/GenBank/DDBJ whole genome shotgun (WGS) entry which is preliminary data.</text>
</comment>
<dbReference type="AlphaFoldDB" id="A0A5B7EXX6"/>
<proteinExistence type="predicted"/>
<sequence length="93" mass="10959">MNIPVPLRPRSFRKRVAIFYQGLLPRIQIYHFAIDRLSEAGNKMRKKYSRINSSLTRTAMRVVCGGSGSSRRPRIKTIKRSRLEFYLQIDYLL</sequence>
<gene>
    <name evidence="1" type="ORF">E2C01_031364</name>
</gene>
<evidence type="ECO:0000313" key="2">
    <source>
        <dbReference type="Proteomes" id="UP000324222"/>
    </source>
</evidence>
<name>A0A5B7EXX6_PORTR</name>
<keyword evidence="2" id="KW-1185">Reference proteome</keyword>